<dbReference type="AlphaFoldDB" id="A0A0L0BRU6"/>
<reference evidence="1 2" key="1">
    <citation type="journal article" date="2015" name="Nat. Commun.">
        <title>Lucilia cuprina genome unlocks parasitic fly biology to underpin future interventions.</title>
        <authorList>
            <person name="Anstead C.A."/>
            <person name="Korhonen P.K."/>
            <person name="Young N.D."/>
            <person name="Hall R.S."/>
            <person name="Jex A.R."/>
            <person name="Murali S.C."/>
            <person name="Hughes D.S."/>
            <person name="Lee S.F."/>
            <person name="Perry T."/>
            <person name="Stroehlein A.J."/>
            <person name="Ansell B.R."/>
            <person name="Breugelmans B."/>
            <person name="Hofmann A."/>
            <person name="Qu J."/>
            <person name="Dugan S."/>
            <person name="Lee S.L."/>
            <person name="Chao H."/>
            <person name="Dinh H."/>
            <person name="Han Y."/>
            <person name="Doddapaneni H.V."/>
            <person name="Worley K.C."/>
            <person name="Muzny D.M."/>
            <person name="Ioannidis P."/>
            <person name="Waterhouse R.M."/>
            <person name="Zdobnov E.M."/>
            <person name="James P.J."/>
            <person name="Bagnall N.H."/>
            <person name="Kotze A.C."/>
            <person name="Gibbs R.A."/>
            <person name="Richards S."/>
            <person name="Batterham P."/>
            <person name="Gasser R.B."/>
        </authorList>
    </citation>
    <scope>NUCLEOTIDE SEQUENCE [LARGE SCALE GENOMIC DNA]</scope>
    <source>
        <strain evidence="1 2">LS</strain>
        <tissue evidence="1">Full body</tissue>
    </source>
</reference>
<gene>
    <name evidence="1" type="ORF">FF38_04139</name>
</gene>
<accession>A0A0L0BRU6</accession>
<evidence type="ECO:0000313" key="1">
    <source>
        <dbReference type="EMBL" id="KNC22800.1"/>
    </source>
</evidence>
<dbReference type="Proteomes" id="UP000037069">
    <property type="component" value="Unassembled WGS sequence"/>
</dbReference>
<organism evidence="1 2">
    <name type="scientific">Lucilia cuprina</name>
    <name type="common">Green bottle fly</name>
    <name type="synonym">Australian sheep blowfly</name>
    <dbReference type="NCBI Taxonomy" id="7375"/>
    <lineage>
        <taxon>Eukaryota</taxon>
        <taxon>Metazoa</taxon>
        <taxon>Ecdysozoa</taxon>
        <taxon>Arthropoda</taxon>
        <taxon>Hexapoda</taxon>
        <taxon>Insecta</taxon>
        <taxon>Pterygota</taxon>
        <taxon>Neoptera</taxon>
        <taxon>Endopterygota</taxon>
        <taxon>Diptera</taxon>
        <taxon>Brachycera</taxon>
        <taxon>Muscomorpha</taxon>
        <taxon>Oestroidea</taxon>
        <taxon>Calliphoridae</taxon>
        <taxon>Luciliinae</taxon>
        <taxon>Lucilia</taxon>
    </lineage>
</organism>
<dbReference type="EMBL" id="JRES01001455">
    <property type="protein sequence ID" value="KNC22800.1"/>
    <property type="molecule type" value="Genomic_DNA"/>
</dbReference>
<sequence>MLLCCLISKFSHKIKFLFLYQPIVSNSICHPFALTISASRDLITSLRETISPCSDLIWASLSSTTIQLCVVTLGLKPHLVAMVWGDCGEGGEYIKAGCAVPAAPGDVGDVVVISCILRLKELFVVFKAAKKTAVFFTFLLTCSITLESCKAFEVFLIKLLWPCMGPKIPLSAKYFWAASKLASSLRLAGEL</sequence>
<keyword evidence="2" id="KW-1185">Reference proteome</keyword>
<name>A0A0L0BRU6_LUCCU</name>
<comment type="caution">
    <text evidence="1">The sequence shown here is derived from an EMBL/GenBank/DDBJ whole genome shotgun (WGS) entry which is preliminary data.</text>
</comment>
<evidence type="ECO:0000313" key="2">
    <source>
        <dbReference type="Proteomes" id="UP000037069"/>
    </source>
</evidence>
<proteinExistence type="predicted"/>
<protein>
    <submittedName>
        <fullName evidence="1">Uncharacterized protein</fullName>
    </submittedName>
</protein>